<dbReference type="InterPro" id="IPR050397">
    <property type="entry name" value="Env_Response_Regulators"/>
</dbReference>
<reference evidence="8" key="1">
    <citation type="submission" date="2015-10" db="EMBL/GenBank/DDBJ databases">
        <title>Genome of Paenibacillus bovis sp. nov.</title>
        <authorList>
            <person name="Wu Z."/>
            <person name="Gao C."/>
            <person name="Liu Z."/>
            <person name="Zheng H."/>
        </authorList>
    </citation>
    <scope>NUCLEOTIDE SEQUENCE [LARGE SCALE GENOMIC DNA]</scope>
    <source>
        <strain evidence="8">BD3526</strain>
    </source>
</reference>
<dbReference type="CDD" id="cd00038">
    <property type="entry name" value="CAP_ED"/>
    <property type="match status" value="1"/>
</dbReference>
<dbReference type="InterPro" id="IPR012318">
    <property type="entry name" value="HTH_CRP"/>
</dbReference>
<dbReference type="OrthoDB" id="9812325at2"/>
<dbReference type="SMART" id="SM00100">
    <property type="entry name" value="cNMP"/>
    <property type="match status" value="1"/>
</dbReference>
<feature type="domain" description="HTH crp-type" evidence="6">
    <location>
        <begin position="156"/>
        <end position="229"/>
    </location>
</feature>
<dbReference type="SMART" id="SM00419">
    <property type="entry name" value="HTH_CRP"/>
    <property type="match status" value="1"/>
</dbReference>
<reference evidence="7 8" key="2">
    <citation type="journal article" date="2016" name="Int. J. Syst. Evol. Microbiol.">
        <title>Paenibacillus bovis sp. nov., isolated from raw yak (Bos grunniens) milk.</title>
        <authorList>
            <person name="Gao C."/>
            <person name="Han J."/>
            <person name="Liu Z."/>
            <person name="Xu X."/>
            <person name="Hang F."/>
            <person name="Wu Z."/>
        </authorList>
    </citation>
    <scope>NUCLEOTIDE SEQUENCE [LARGE SCALE GENOMIC DNA]</scope>
    <source>
        <strain evidence="7 8">BD3526</strain>
    </source>
</reference>
<dbReference type="AlphaFoldDB" id="A0A172ZEC3"/>
<dbReference type="KEGG" id="pbv:AR543_06125"/>
<dbReference type="EMBL" id="CP013023">
    <property type="protein sequence ID" value="ANF95617.1"/>
    <property type="molecule type" value="Genomic_DNA"/>
</dbReference>
<keyword evidence="4" id="KW-0804">Transcription</keyword>
<dbReference type="Proteomes" id="UP000078148">
    <property type="component" value="Chromosome"/>
</dbReference>
<dbReference type="SUPFAM" id="SSF46785">
    <property type="entry name" value="Winged helix' DNA-binding domain"/>
    <property type="match status" value="1"/>
</dbReference>
<dbReference type="RefSeq" id="WP_060532711.1">
    <property type="nucleotide sequence ID" value="NZ_CP013023.1"/>
</dbReference>
<name>A0A172ZEC3_9BACL</name>
<dbReference type="InterPro" id="IPR036390">
    <property type="entry name" value="WH_DNA-bd_sf"/>
</dbReference>
<dbReference type="GO" id="GO:0005829">
    <property type="term" value="C:cytosol"/>
    <property type="evidence" value="ECO:0007669"/>
    <property type="project" value="TreeGrafter"/>
</dbReference>
<sequence>MVQDEALENITSFLPKITIFESLPEEILHEIEQLIARSNTYKLSKNAILHTPDDDRNGLFFIVTGNLRFYKTNLAGKQHTVCILSEGSVFGEVDTFSLGQRGAYVEAMEDSFVVSIPTEQFEPLLNKYAELSLRFLSEMSKRLRQQDELVEKLVLKDLRGKILYFLNRLSQKFGVEENGYQKIDIPLTHQELADMVGATREAVSVIVKELSNEGILVTSRRTIMIHIEKAMKEMA</sequence>
<evidence type="ECO:0000256" key="3">
    <source>
        <dbReference type="ARBA" id="ARBA00023159"/>
    </source>
</evidence>
<evidence type="ECO:0008006" key="9">
    <source>
        <dbReference type="Google" id="ProtNLM"/>
    </source>
</evidence>
<keyword evidence="2" id="KW-0238">DNA-binding</keyword>
<evidence type="ECO:0000259" key="6">
    <source>
        <dbReference type="PROSITE" id="PS51063"/>
    </source>
</evidence>
<dbReference type="PANTHER" id="PTHR24567">
    <property type="entry name" value="CRP FAMILY TRANSCRIPTIONAL REGULATORY PROTEIN"/>
    <property type="match status" value="1"/>
</dbReference>
<dbReference type="STRING" id="1616788.AR543_06125"/>
<evidence type="ECO:0000256" key="2">
    <source>
        <dbReference type="ARBA" id="ARBA00023125"/>
    </source>
</evidence>
<dbReference type="GO" id="GO:0003677">
    <property type="term" value="F:DNA binding"/>
    <property type="evidence" value="ECO:0007669"/>
    <property type="project" value="UniProtKB-KW"/>
</dbReference>
<feature type="domain" description="Cyclic nucleotide-binding" evidence="5">
    <location>
        <begin position="19"/>
        <end position="142"/>
    </location>
</feature>
<dbReference type="InterPro" id="IPR036388">
    <property type="entry name" value="WH-like_DNA-bd_sf"/>
</dbReference>
<dbReference type="SUPFAM" id="SSF51206">
    <property type="entry name" value="cAMP-binding domain-like"/>
    <property type="match status" value="1"/>
</dbReference>
<dbReference type="InterPro" id="IPR000595">
    <property type="entry name" value="cNMP-bd_dom"/>
</dbReference>
<dbReference type="InterPro" id="IPR018490">
    <property type="entry name" value="cNMP-bd_dom_sf"/>
</dbReference>
<gene>
    <name evidence="7" type="ORF">AR543_06125</name>
</gene>
<dbReference type="PRINTS" id="PR00034">
    <property type="entry name" value="HTHCRP"/>
</dbReference>
<dbReference type="PANTHER" id="PTHR24567:SF26">
    <property type="entry name" value="REGULATORY PROTEIN YEIL"/>
    <property type="match status" value="1"/>
</dbReference>
<evidence type="ECO:0000313" key="7">
    <source>
        <dbReference type="EMBL" id="ANF95617.1"/>
    </source>
</evidence>
<dbReference type="PROSITE" id="PS51063">
    <property type="entry name" value="HTH_CRP_2"/>
    <property type="match status" value="1"/>
</dbReference>
<accession>A0A172ZEC3</accession>
<dbReference type="CDD" id="cd00092">
    <property type="entry name" value="HTH_CRP"/>
    <property type="match status" value="1"/>
</dbReference>
<dbReference type="Gene3D" id="2.60.120.10">
    <property type="entry name" value="Jelly Rolls"/>
    <property type="match status" value="1"/>
</dbReference>
<keyword evidence="1" id="KW-0805">Transcription regulation</keyword>
<evidence type="ECO:0000256" key="1">
    <source>
        <dbReference type="ARBA" id="ARBA00023015"/>
    </source>
</evidence>
<organism evidence="7 8">
    <name type="scientific">Paenibacillus bovis</name>
    <dbReference type="NCBI Taxonomy" id="1616788"/>
    <lineage>
        <taxon>Bacteria</taxon>
        <taxon>Bacillati</taxon>
        <taxon>Bacillota</taxon>
        <taxon>Bacilli</taxon>
        <taxon>Bacillales</taxon>
        <taxon>Paenibacillaceae</taxon>
        <taxon>Paenibacillus</taxon>
    </lineage>
</organism>
<dbReference type="Pfam" id="PF00027">
    <property type="entry name" value="cNMP_binding"/>
    <property type="match status" value="1"/>
</dbReference>
<proteinExistence type="predicted"/>
<dbReference type="Pfam" id="PF13545">
    <property type="entry name" value="HTH_Crp_2"/>
    <property type="match status" value="1"/>
</dbReference>
<dbReference type="Gene3D" id="1.10.10.10">
    <property type="entry name" value="Winged helix-like DNA-binding domain superfamily/Winged helix DNA-binding domain"/>
    <property type="match status" value="1"/>
</dbReference>
<evidence type="ECO:0000256" key="4">
    <source>
        <dbReference type="ARBA" id="ARBA00023163"/>
    </source>
</evidence>
<dbReference type="InterPro" id="IPR014710">
    <property type="entry name" value="RmlC-like_jellyroll"/>
</dbReference>
<keyword evidence="3" id="KW-0010">Activator</keyword>
<dbReference type="PROSITE" id="PS50042">
    <property type="entry name" value="CNMP_BINDING_3"/>
    <property type="match status" value="1"/>
</dbReference>
<protein>
    <recommendedName>
        <fullName evidence="9">Crp/Fnr family transcriptional regulator</fullName>
    </recommendedName>
</protein>
<evidence type="ECO:0000313" key="8">
    <source>
        <dbReference type="Proteomes" id="UP000078148"/>
    </source>
</evidence>
<keyword evidence="8" id="KW-1185">Reference proteome</keyword>
<evidence type="ECO:0000259" key="5">
    <source>
        <dbReference type="PROSITE" id="PS50042"/>
    </source>
</evidence>
<dbReference type="GO" id="GO:0003700">
    <property type="term" value="F:DNA-binding transcription factor activity"/>
    <property type="evidence" value="ECO:0007669"/>
    <property type="project" value="TreeGrafter"/>
</dbReference>